<feature type="transmembrane region" description="Helical" evidence="1">
    <location>
        <begin position="7"/>
        <end position="27"/>
    </location>
</feature>
<sequence>MKLKKVINVVCIIMLVVGIGYGGYGFYVNNENYSEQVEQIKVALSSSMSPSQRESKLAEVEEQAATIRKECNMQVIKGMGYVVVSSIVLYGLGIWLSGRAKTRQDAGGYYK</sequence>
<accession>A0A6N3F453</accession>
<keyword evidence="1" id="KW-0472">Membrane</keyword>
<organism evidence="2">
    <name type="scientific">Clostridium paraputrificum</name>
    <dbReference type="NCBI Taxonomy" id="29363"/>
    <lineage>
        <taxon>Bacteria</taxon>
        <taxon>Bacillati</taxon>
        <taxon>Bacillota</taxon>
        <taxon>Clostridia</taxon>
        <taxon>Eubacteriales</taxon>
        <taxon>Clostridiaceae</taxon>
        <taxon>Clostridium</taxon>
    </lineage>
</organism>
<reference evidence="2" key="1">
    <citation type="submission" date="2019-11" db="EMBL/GenBank/DDBJ databases">
        <authorList>
            <person name="Feng L."/>
        </authorList>
    </citation>
    <scope>NUCLEOTIDE SEQUENCE</scope>
    <source>
        <strain evidence="2">CParaputrificumLFYP93</strain>
    </source>
</reference>
<keyword evidence="1" id="KW-0812">Transmembrane</keyword>
<evidence type="ECO:0000313" key="2">
    <source>
        <dbReference type="EMBL" id="VYU46917.1"/>
    </source>
</evidence>
<proteinExistence type="predicted"/>
<protein>
    <submittedName>
        <fullName evidence="2">Uncharacterized protein</fullName>
    </submittedName>
</protein>
<feature type="transmembrane region" description="Helical" evidence="1">
    <location>
        <begin position="78"/>
        <end position="96"/>
    </location>
</feature>
<gene>
    <name evidence="2" type="ORF">CPLFYP93_02386</name>
</gene>
<name>A0A6N3F453_9CLOT</name>
<dbReference type="RefSeq" id="WP_156561752.1">
    <property type="nucleotide sequence ID" value="NZ_CACRTV010000057.1"/>
</dbReference>
<keyword evidence="1" id="KW-1133">Transmembrane helix</keyword>
<dbReference type="EMBL" id="CACRTV010000057">
    <property type="protein sequence ID" value="VYU46917.1"/>
    <property type="molecule type" value="Genomic_DNA"/>
</dbReference>
<evidence type="ECO:0000256" key="1">
    <source>
        <dbReference type="SAM" id="Phobius"/>
    </source>
</evidence>
<dbReference type="AlphaFoldDB" id="A0A6N3F453"/>